<sequence length="234" mass="25987">MSQYLSFGHVPDLISKVDIVLDFLSVLFIPILIGVIISWTGPSSSSLILPELFKSSRDLFEAFWKSLLAVEYNGSREEVPAATAEEAVRVEDVFPVLGLSDDETFQYPLVNNSSTESLLDVQFEDKPILIIPPKSRFDNGTEDLSSSDTESSQSDSPSSTETVVDFTPGVQTRRSAVHVLKEATHRRSNSKRTTSQFVRHIRTRAISLQVTPSTPFGLSTRLRDRVSALEIIPE</sequence>
<name>A0A166BTY7_9AGAM</name>
<protein>
    <submittedName>
        <fullName evidence="3">Uncharacterized protein</fullName>
    </submittedName>
</protein>
<evidence type="ECO:0000256" key="2">
    <source>
        <dbReference type="SAM" id="Phobius"/>
    </source>
</evidence>
<evidence type="ECO:0000313" key="4">
    <source>
        <dbReference type="Proteomes" id="UP000076798"/>
    </source>
</evidence>
<evidence type="ECO:0000256" key="1">
    <source>
        <dbReference type="SAM" id="MobiDB-lite"/>
    </source>
</evidence>
<dbReference type="AlphaFoldDB" id="A0A166BTY7"/>
<feature type="transmembrane region" description="Helical" evidence="2">
    <location>
        <begin position="20"/>
        <end position="39"/>
    </location>
</feature>
<accession>A0A166BTY7</accession>
<feature type="region of interest" description="Disordered" evidence="1">
    <location>
        <begin position="132"/>
        <end position="164"/>
    </location>
</feature>
<evidence type="ECO:0000313" key="3">
    <source>
        <dbReference type="EMBL" id="KZT36743.1"/>
    </source>
</evidence>
<keyword evidence="4" id="KW-1185">Reference proteome</keyword>
<feature type="compositionally biased region" description="Low complexity" evidence="1">
    <location>
        <begin position="142"/>
        <end position="162"/>
    </location>
</feature>
<proteinExistence type="predicted"/>
<organism evidence="3 4">
    <name type="scientific">Sistotremastrum suecicum HHB10207 ss-3</name>
    <dbReference type="NCBI Taxonomy" id="1314776"/>
    <lineage>
        <taxon>Eukaryota</taxon>
        <taxon>Fungi</taxon>
        <taxon>Dikarya</taxon>
        <taxon>Basidiomycota</taxon>
        <taxon>Agaricomycotina</taxon>
        <taxon>Agaricomycetes</taxon>
        <taxon>Sistotremastrales</taxon>
        <taxon>Sistotremastraceae</taxon>
        <taxon>Sistotremastrum</taxon>
    </lineage>
</organism>
<keyword evidence="2" id="KW-0472">Membrane</keyword>
<keyword evidence="2" id="KW-0812">Transmembrane</keyword>
<dbReference type="Proteomes" id="UP000076798">
    <property type="component" value="Unassembled WGS sequence"/>
</dbReference>
<reference evidence="3 4" key="1">
    <citation type="journal article" date="2016" name="Mol. Biol. Evol.">
        <title>Comparative Genomics of Early-Diverging Mushroom-Forming Fungi Provides Insights into the Origins of Lignocellulose Decay Capabilities.</title>
        <authorList>
            <person name="Nagy L.G."/>
            <person name="Riley R."/>
            <person name="Tritt A."/>
            <person name="Adam C."/>
            <person name="Daum C."/>
            <person name="Floudas D."/>
            <person name="Sun H."/>
            <person name="Yadav J.S."/>
            <person name="Pangilinan J."/>
            <person name="Larsson K.H."/>
            <person name="Matsuura K."/>
            <person name="Barry K."/>
            <person name="Labutti K."/>
            <person name="Kuo R."/>
            <person name="Ohm R.A."/>
            <person name="Bhattacharya S.S."/>
            <person name="Shirouzu T."/>
            <person name="Yoshinaga Y."/>
            <person name="Martin F.M."/>
            <person name="Grigoriev I.V."/>
            <person name="Hibbett D.S."/>
        </authorList>
    </citation>
    <scope>NUCLEOTIDE SEQUENCE [LARGE SCALE GENOMIC DNA]</scope>
    <source>
        <strain evidence="3 4">HHB10207 ss-3</strain>
    </source>
</reference>
<keyword evidence="2" id="KW-1133">Transmembrane helix</keyword>
<gene>
    <name evidence="3" type="ORF">SISSUDRAFT_1034636</name>
</gene>
<dbReference type="EMBL" id="KV428100">
    <property type="protein sequence ID" value="KZT36743.1"/>
    <property type="molecule type" value="Genomic_DNA"/>
</dbReference>